<sequence length="228" mass="23504">MSDFVFDLQRFASAGGEGSSAPASGGQEGLPAVDTVLGGEGGPAADASNSGAGNNNPGANETGTAAAPENYDFSSALQDVFGEGAELDTDVSGKFTDILHGLNATQEQAAAAAKFGMEYARSTAQAVAEQIREQDRQEVIGWGEAARKELGGKFDETVTQACTTRNYLEQKIPGFTAMLNQTGAGNHIAMIKAMAMMASLVGEDTGHNGDGAAGSGRSMYDHTDFSKY</sequence>
<feature type="region of interest" description="Disordered" evidence="1">
    <location>
        <begin position="15"/>
        <end position="66"/>
    </location>
</feature>
<gene>
    <name evidence="2" type="ORF">HF872_09485</name>
</gene>
<proteinExistence type="predicted"/>
<dbReference type="EMBL" id="JABAFG010000015">
    <property type="protein sequence ID" value="NME28848.1"/>
    <property type="molecule type" value="Genomic_DNA"/>
</dbReference>
<feature type="compositionally biased region" description="Low complexity" evidence="1">
    <location>
        <begin position="43"/>
        <end position="66"/>
    </location>
</feature>
<evidence type="ECO:0000256" key="1">
    <source>
        <dbReference type="SAM" id="MobiDB-lite"/>
    </source>
</evidence>
<evidence type="ECO:0000313" key="3">
    <source>
        <dbReference type="Proteomes" id="UP000591071"/>
    </source>
</evidence>
<accession>A0A848BVM4</accession>
<name>A0A848BVM4_9FIRM</name>
<evidence type="ECO:0000313" key="2">
    <source>
        <dbReference type="EMBL" id="NME28848.1"/>
    </source>
</evidence>
<evidence type="ECO:0008006" key="4">
    <source>
        <dbReference type="Google" id="ProtNLM"/>
    </source>
</evidence>
<reference evidence="2 3" key="1">
    <citation type="submission" date="2020-04" db="EMBL/GenBank/DDBJ databases">
        <authorList>
            <person name="Hitch T.C.A."/>
            <person name="Wylensek D."/>
            <person name="Clavel T."/>
        </authorList>
    </citation>
    <scope>NUCLEOTIDE SEQUENCE [LARGE SCALE GENOMIC DNA]</scope>
    <source>
        <strain evidence="2 3">Oil-RF-744-FAT-WT-6-1</strain>
    </source>
</reference>
<protein>
    <recommendedName>
        <fullName evidence="4">Peptidase</fullName>
    </recommendedName>
</protein>
<organism evidence="2 3">
    <name type="scientific">Megasphaera hexanoica</name>
    <dbReference type="NCBI Taxonomy" id="1675036"/>
    <lineage>
        <taxon>Bacteria</taxon>
        <taxon>Bacillati</taxon>
        <taxon>Bacillota</taxon>
        <taxon>Negativicutes</taxon>
        <taxon>Veillonellales</taxon>
        <taxon>Veillonellaceae</taxon>
        <taxon>Megasphaera</taxon>
    </lineage>
</organism>
<comment type="caution">
    <text evidence="2">The sequence shown here is derived from an EMBL/GenBank/DDBJ whole genome shotgun (WGS) entry which is preliminary data.</text>
</comment>
<dbReference type="RefSeq" id="WP_170087817.1">
    <property type="nucleotide sequence ID" value="NZ_JABAFG010000015.1"/>
</dbReference>
<dbReference type="AlphaFoldDB" id="A0A848BVM4"/>
<dbReference type="Proteomes" id="UP000591071">
    <property type="component" value="Unassembled WGS sequence"/>
</dbReference>